<dbReference type="PANTHER" id="PTHR38797">
    <property type="entry name" value="NUCLEAR PORE COMPLEX PROTEIN NUP85-RELATED"/>
    <property type="match status" value="1"/>
</dbReference>
<feature type="region of interest" description="Disordered" evidence="1">
    <location>
        <begin position="50"/>
        <end position="71"/>
    </location>
</feature>
<accession>A0A8H2W7J6</accession>
<dbReference type="Proteomes" id="UP000663846">
    <property type="component" value="Unassembled WGS sequence"/>
</dbReference>
<dbReference type="EMBL" id="CAJMWS010000027">
    <property type="protein sequence ID" value="CAE6342639.1"/>
    <property type="molecule type" value="Genomic_DNA"/>
</dbReference>
<organism evidence="2 3">
    <name type="scientific">Rhizoctonia solani</name>
    <dbReference type="NCBI Taxonomy" id="456999"/>
    <lineage>
        <taxon>Eukaryota</taxon>
        <taxon>Fungi</taxon>
        <taxon>Dikarya</taxon>
        <taxon>Basidiomycota</taxon>
        <taxon>Agaricomycotina</taxon>
        <taxon>Agaricomycetes</taxon>
        <taxon>Cantharellales</taxon>
        <taxon>Ceratobasidiaceae</taxon>
        <taxon>Rhizoctonia</taxon>
    </lineage>
</organism>
<evidence type="ECO:0000313" key="3">
    <source>
        <dbReference type="Proteomes" id="UP000663846"/>
    </source>
</evidence>
<dbReference type="Pfam" id="PF12311">
    <property type="entry name" value="DUF3632"/>
    <property type="match status" value="1"/>
</dbReference>
<evidence type="ECO:0000313" key="2">
    <source>
        <dbReference type="EMBL" id="CAE6342639.1"/>
    </source>
</evidence>
<dbReference type="InterPro" id="IPR053204">
    <property type="entry name" value="Oxopyrrolidines_Biosynth-assoc"/>
</dbReference>
<reference evidence="2" key="1">
    <citation type="submission" date="2021-01" db="EMBL/GenBank/DDBJ databases">
        <authorList>
            <person name="Kaushik A."/>
        </authorList>
    </citation>
    <scope>NUCLEOTIDE SEQUENCE</scope>
    <source>
        <strain evidence="2">AG1-1C</strain>
    </source>
</reference>
<protein>
    <submittedName>
        <fullName evidence="2">Uncharacterized protein</fullName>
    </submittedName>
</protein>
<dbReference type="AlphaFoldDB" id="A0A8H2W7J6"/>
<proteinExistence type="predicted"/>
<dbReference type="PROSITE" id="PS51257">
    <property type="entry name" value="PROKAR_LIPOPROTEIN"/>
    <property type="match status" value="1"/>
</dbReference>
<dbReference type="InterPro" id="IPR022085">
    <property type="entry name" value="OpdG"/>
</dbReference>
<gene>
    <name evidence="2" type="ORF">RDB_LOCUS5047</name>
</gene>
<dbReference type="PANTHER" id="PTHR38797:SF4">
    <property type="entry name" value="NUCLEAR PORE COMPLEX PROTEIN NUP85"/>
    <property type="match status" value="1"/>
</dbReference>
<sequence>MSTHHEKMKHDVESTVDSLFAPTLGVSCADATQQLSTIGDEYFKKCSQPTAQAAQGTDEEKDEGDSYHGNSTPGVPQFFSTLWEAVIERIHRSPVEEQARDEYITRLVDFVGKIKHNSHPEGNEWSIMGEKCDWKDLPLLGQTIRDHYNEPIDTMDFEPSSVLSQDSQAAVAGASQLEPQQLRSEGSESDIIHLAKSRHQWLSLQSFISRLWRDCGCDSYALYAIWALRSGLEDWPESPPAYGSKCNTLEESPAYLAFQVEAAAIWIYNTAPLMYKCTEIWGPKGDPDWSRKAGAPGRGGRRWDGVDGYDREHKRWQLWKDVLNEVVQWCDGPENDKLRGWKVKGAAIRALGTMEEAERR</sequence>
<evidence type="ECO:0000256" key="1">
    <source>
        <dbReference type="SAM" id="MobiDB-lite"/>
    </source>
</evidence>
<comment type="caution">
    <text evidence="2">The sequence shown here is derived from an EMBL/GenBank/DDBJ whole genome shotgun (WGS) entry which is preliminary data.</text>
</comment>
<name>A0A8H2W7J6_9AGAM</name>